<feature type="domain" description="Methyltransferase putative zinc binding" evidence="1">
    <location>
        <begin position="20"/>
        <end position="80"/>
    </location>
</feature>
<dbReference type="InterPro" id="IPR038576">
    <property type="entry name" value="Methyltransf_Zn-bd_dom_put_sf"/>
</dbReference>
<dbReference type="Gene3D" id="3.40.50.720">
    <property type="entry name" value="NAD(P)-binding Rossmann-like Domain"/>
    <property type="match status" value="1"/>
</dbReference>
<dbReference type="AlphaFoldDB" id="A0A1G2CHH1"/>
<comment type="caution">
    <text evidence="3">The sequence shown here is derived from an EMBL/GenBank/DDBJ whole genome shotgun (WGS) entry which is preliminary data.</text>
</comment>
<evidence type="ECO:0000313" key="3">
    <source>
        <dbReference type="EMBL" id="OGZ00849.1"/>
    </source>
</evidence>
<dbReference type="Gene3D" id="6.20.50.110">
    <property type="entry name" value="Methyltransferase, zinc-binding domain"/>
    <property type="match status" value="1"/>
</dbReference>
<dbReference type="Proteomes" id="UP000178495">
    <property type="component" value="Unassembled WGS sequence"/>
</dbReference>
<accession>A0A1G2CHH1</accession>
<gene>
    <name evidence="3" type="ORF">A3A43_02540</name>
</gene>
<dbReference type="InterPro" id="IPR013691">
    <property type="entry name" value="MeTrfase_14"/>
</dbReference>
<sequence>MHSGTPKIIVCEPERLTKECRVCDSRDLRLAVDLGFQPWCNNFLKKEEVGKEPFYPLRVVFCMDCRTSQLDYAVPKEIMFGEHTYLSGITKTLSDHFKAVAEEVDRAFFRDTPGKSVLDIGSNDGTQLKHFKNLGYDVMGVDSAEVPARMANEAGIPTLHAFFNLDSAKKMNRKFHIVNAAGVFFHLEELHSAADGIKEVLADDGVFVVQFLYMKKIMQNLAFDQIYHEHLLYYNLKNLETLLNRHELSLFDAYLSPIHGGSIIGFAAHRNKRKKAPRLSVLIGEEEKSKSNEFATYVQFAGRIKEMKKKNLDYLGQAKKQGKKIFGFGAPVKGNTLLNYFGVGTDYLNCLVEKNELRRGLYSPGMHIPVVIEKELQELPDMYYVLAWNFKKEILANNQSLIDRGIEFYFPVNPE</sequence>
<dbReference type="STRING" id="1798652.A3A43_02540"/>
<evidence type="ECO:0000259" key="2">
    <source>
        <dbReference type="Pfam" id="PF08484"/>
    </source>
</evidence>
<evidence type="ECO:0000259" key="1">
    <source>
        <dbReference type="Pfam" id="PF08421"/>
    </source>
</evidence>
<dbReference type="Gene3D" id="3.40.50.150">
    <property type="entry name" value="Vaccinia Virus protein VP39"/>
    <property type="match status" value="1"/>
</dbReference>
<dbReference type="PANTHER" id="PTHR43861">
    <property type="entry name" value="TRANS-ACONITATE 2-METHYLTRANSFERASE-RELATED"/>
    <property type="match status" value="1"/>
</dbReference>
<protein>
    <submittedName>
        <fullName evidence="3">Methyltransferase</fullName>
    </submittedName>
</protein>
<dbReference type="Pfam" id="PF08484">
    <property type="entry name" value="Methyltransf_14"/>
    <property type="match status" value="1"/>
</dbReference>
<keyword evidence="3" id="KW-0808">Transferase</keyword>
<dbReference type="SUPFAM" id="SSF53335">
    <property type="entry name" value="S-adenosyl-L-methionine-dependent methyltransferases"/>
    <property type="match status" value="1"/>
</dbReference>
<name>A0A1G2CHH1_9BACT</name>
<dbReference type="PANTHER" id="PTHR43861:SF5">
    <property type="entry name" value="BLL5978 PROTEIN"/>
    <property type="match status" value="1"/>
</dbReference>
<feature type="domain" description="C-methyltransferase" evidence="2">
    <location>
        <begin position="257"/>
        <end position="412"/>
    </location>
</feature>
<keyword evidence="3" id="KW-0489">Methyltransferase</keyword>
<evidence type="ECO:0000313" key="4">
    <source>
        <dbReference type="Proteomes" id="UP000178495"/>
    </source>
</evidence>
<organism evidence="3 4">
    <name type="scientific">Candidatus Liptonbacteria bacterium RIFCSPLOWO2_01_FULL_56_20</name>
    <dbReference type="NCBI Taxonomy" id="1798652"/>
    <lineage>
        <taxon>Bacteria</taxon>
        <taxon>Candidatus Liptoniibacteriota</taxon>
    </lineage>
</organism>
<proteinExistence type="predicted"/>
<dbReference type="InterPro" id="IPR029063">
    <property type="entry name" value="SAM-dependent_MTases_sf"/>
</dbReference>
<dbReference type="Pfam" id="PF13489">
    <property type="entry name" value="Methyltransf_23"/>
    <property type="match status" value="1"/>
</dbReference>
<dbReference type="Pfam" id="PF08421">
    <property type="entry name" value="Methyltransf_13"/>
    <property type="match status" value="1"/>
</dbReference>
<dbReference type="InterPro" id="IPR013630">
    <property type="entry name" value="Methyltransf_Zn-bd_dom_put"/>
</dbReference>
<dbReference type="EMBL" id="MHLC01000026">
    <property type="protein sequence ID" value="OGZ00849.1"/>
    <property type="molecule type" value="Genomic_DNA"/>
</dbReference>
<dbReference type="GO" id="GO:0008168">
    <property type="term" value="F:methyltransferase activity"/>
    <property type="evidence" value="ECO:0007669"/>
    <property type="project" value="UniProtKB-KW"/>
</dbReference>
<dbReference type="GO" id="GO:0032259">
    <property type="term" value="P:methylation"/>
    <property type="evidence" value="ECO:0007669"/>
    <property type="project" value="UniProtKB-KW"/>
</dbReference>
<reference evidence="3 4" key="1">
    <citation type="journal article" date="2016" name="Nat. Commun.">
        <title>Thousands of microbial genomes shed light on interconnected biogeochemical processes in an aquifer system.</title>
        <authorList>
            <person name="Anantharaman K."/>
            <person name="Brown C.T."/>
            <person name="Hug L.A."/>
            <person name="Sharon I."/>
            <person name="Castelle C.J."/>
            <person name="Probst A.J."/>
            <person name="Thomas B.C."/>
            <person name="Singh A."/>
            <person name="Wilkins M.J."/>
            <person name="Karaoz U."/>
            <person name="Brodie E.L."/>
            <person name="Williams K.H."/>
            <person name="Hubbard S.S."/>
            <person name="Banfield J.F."/>
        </authorList>
    </citation>
    <scope>NUCLEOTIDE SEQUENCE [LARGE SCALE GENOMIC DNA]</scope>
</reference>